<dbReference type="AlphaFoldDB" id="A0A0R1E0F3"/>
<name>A0A0R1E0F3_DROYA</name>
<gene>
    <name evidence="1" type="primary">Dyak\GE25528</name>
    <name evidence="1" type="synonym">dyak_GLEANR_9151</name>
    <name evidence="1" type="synonym">GE25528</name>
    <name evidence="1" type="ORF">Dyak_GE25528</name>
</gene>
<evidence type="ECO:0000313" key="2">
    <source>
        <dbReference type="Proteomes" id="UP000002282"/>
    </source>
</evidence>
<keyword evidence="2" id="KW-1185">Reference proteome</keyword>
<dbReference type="KEGG" id="dya:Dyak_GE25528"/>
<dbReference type="GO" id="GO:0043047">
    <property type="term" value="F:single-stranded telomeric DNA binding"/>
    <property type="evidence" value="ECO:0007669"/>
    <property type="project" value="EnsemblMetazoa"/>
</dbReference>
<dbReference type="EMBL" id="CM000160">
    <property type="protein sequence ID" value="KRK02779.1"/>
    <property type="molecule type" value="Genomic_DNA"/>
</dbReference>
<reference evidence="1 2" key="2">
    <citation type="journal article" date="2007" name="PLoS Biol.">
        <title>Principles of genome evolution in the Drosophila melanogaster species group.</title>
        <authorList>
            <person name="Ranz J.M."/>
            <person name="Maurin D."/>
            <person name="Chan Y.S."/>
            <person name="von Grotthuss M."/>
            <person name="Hillier L.W."/>
            <person name="Roote J."/>
            <person name="Ashburner M."/>
            <person name="Bergman C.M."/>
        </authorList>
    </citation>
    <scope>NUCLEOTIDE SEQUENCE [LARGE SCALE GENOMIC DNA]</scope>
    <source>
        <strain evidence="2">Tai18E2 / Tucson 14021-0261.01</strain>
    </source>
</reference>
<protein>
    <submittedName>
        <fullName evidence="1">Uncharacterized protein</fullName>
    </submittedName>
</protein>
<evidence type="ECO:0000313" key="1">
    <source>
        <dbReference type="EMBL" id="KRK02779.1"/>
    </source>
</evidence>
<sequence>MSLEPEVASSRSPKYCYFFKTLLVEELELETSYHNLHYGQCALIGRLAFKSNQYRLENVRVKCLPKKYSLDEGTLSVLILGLTHDKIVKQRVSAGRYCIVRGEVVLHNVQHPKGPKLTAGGVYDKINSLSNNPLAQTQYLTALRATYRPAIDFWYIQVIDRAEDLLTRRLEMRSLIEK</sequence>
<dbReference type="GO" id="GO:0005705">
    <property type="term" value="C:polytene chromosome interband"/>
    <property type="evidence" value="ECO:0007669"/>
    <property type="project" value="EnsemblMetazoa"/>
</dbReference>
<dbReference type="GO" id="GO:0031848">
    <property type="term" value="P:protection from non-homologous end joining at telomere"/>
    <property type="evidence" value="ECO:0007669"/>
    <property type="project" value="EnsemblMetazoa"/>
</dbReference>
<proteinExistence type="predicted"/>
<dbReference type="Proteomes" id="UP000002282">
    <property type="component" value="Chromosome 3R"/>
</dbReference>
<dbReference type="GO" id="GO:0000782">
    <property type="term" value="C:telomere cap complex"/>
    <property type="evidence" value="ECO:0007669"/>
    <property type="project" value="EnsemblMetazoa"/>
</dbReference>
<organism evidence="1 2">
    <name type="scientific">Drosophila yakuba</name>
    <name type="common">Fruit fly</name>
    <dbReference type="NCBI Taxonomy" id="7245"/>
    <lineage>
        <taxon>Eukaryota</taxon>
        <taxon>Metazoa</taxon>
        <taxon>Ecdysozoa</taxon>
        <taxon>Arthropoda</taxon>
        <taxon>Hexapoda</taxon>
        <taxon>Insecta</taxon>
        <taxon>Pterygota</taxon>
        <taxon>Neoptera</taxon>
        <taxon>Endopterygota</taxon>
        <taxon>Diptera</taxon>
        <taxon>Brachycera</taxon>
        <taxon>Muscomorpha</taxon>
        <taxon>Ephydroidea</taxon>
        <taxon>Drosophilidae</taxon>
        <taxon>Drosophila</taxon>
        <taxon>Sophophora</taxon>
    </lineage>
</organism>
<accession>A0A0R1E0F3</accession>
<reference evidence="1 2" key="1">
    <citation type="journal article" date="2007" name="Nature">
        <title>Evolution of genes and genomes on the Drosophila phylogeny.</title>
        <authorList>
            <consortium name="Drosophila 12 Genomes Consortium"/>
            <person name="Clark A.G."/>
            <person name="Eisen M.B."/>
            <person name="Smith D.R."/>
            <person name="Bergman C.M."/>
            <person name="Oliver B."/>
            <person name="Markow T.A."/>
            <person name="Kaufman T.C."/>
            <person name="Kellis M."/>
            <person name="Gelbart W."/>
            <person name="Iyer V.N."/>
            <person name="Pollard D.A."/>
            <person name="Sackton T.B."/>
            <person name="Larracuente A.M."/>
            <person name="Singh N.D."/>
            <person name="Abad J.P."/>
            <person name="Abt D.N."/>
            <person name="Adryan B."/>
            <person name="Aguade M."/>
            <person name="Akashi H."/>
            <person name="Anderson W.W."/>
            <person name="Aquadro C.F."/>
            <person name="Ardell D.H."/>
            <person name="Arguello R."/>
            <person name="Artieri C.G."/>
            <person name="Barbash D.A."/>
            <person name="Barker D."/>
            <person name="Barsanti P."/>
            <person name="Batterham P."/>
            <person name="Batzoglou S."/>
            <person name="Begun D."/>
            <person name="Bhutkar A."/>
            <person name="Blanco E."/>
            <person name="Bosak S.A."/>
            <person name="Bradley R.K."/>
            <person name="Brand A.D."/>
            <person name="Brent M.R."/>
            <person name="Brooks A.N."/>
            <person name="Brown R.H."/>
            <person name="Butlin R.K."/>
            <person name="Caggese C."/>
            <person name="Calvi B.R."/>
            <person name="Bernardo de Carvalho A."/>
            <person name="Caspi A."/>
            <person name="Castrezana S."/>
            <person name="Celniker S.E."/>
            <person name="Chang J.L."/>
            <person name="Chapple C."/>
            <person name="Chatterji S."/>
            <person name="Chinwalla A."/>
            <person name="Civetta A."/>
            <person name="Clifton S.W."/>
            <person name="Comeron J.M."/>
            <person name="Costello J.C."/>
            <person name="Coyne J.A."/>
            <person name="Daub J."/>
            <person name="David R.G."/>
            <person name="Delcher A.L."/>
            <person name="Delehaunty K."/>
            <person name="Do C.B."/>
            <person name="Ebling H."/>
            <person name="Edwards K."/>
            <person name="Eickbush T."/>
            <person name="Evans J.D."/>
            <person name="Filipski A."/>
            <person name="Findeiss S."/>
            <person name="Freyhult E."/>
            <person name="Fulton L."/>
            <person name="Fulton R."/>
            <person name="Garcia A.C."/>
            <person name="Gardiner A."/>
            <person name="Garfield D.A."/>
            <person name="Garvin B.E."/>
            <person name="Gibson G."/>
            <person name="Gilbert D."/>
            <person name="Gnerre S."/>
            <person name="Godfrey J."/>
            <person name="Good R."/>
            <person name="Gotea V."/>
            <person name="Gravely B."/>
            <person name="Greenberg A.J."/>
            <person name="Griffiths-Jones S."/>
            <person name="Gross S."/>
            <person name="Guigo R."/>
            <person name="Gustafson E.A."/>
            <person name="Haerty W."/>
            <person name="Hahn M.W."/>
            <person name="Halligan D.L."/>
            <person name="Halpern A.L."/>
            <person name="Halter G.M."/>
            <person name="Han M.V."/>
            <person name="Heger A."/>
            <person name="Hillier L."/>
            <person name="Hinrichs A.S."/>
            <person name="Holmes I."/>
            <person name="Hoskins R.A."/>
            <person name="Hubisz M.J."/>
            <person name="Hultmark D."/>
            <person name="Huntley M.A."/>
            <person name="Jaffe D.B."/>
            <person name="Jagadeeshan S."/>
            <person name="Jeck W.R."/>
            <person name="Johnson J."/>
            <person name="Jones C.D."/>
            <person name="Jordan W.C."/>
            <person name="Karpen G.H."/>
            <person name="Kataoka E."/>
            <person name="Keightley P.D."/>
            <person name="Kheradpour P."/>
            <person name="Kirkness E.F."/>
            <person name="Koerich L.B."/>
            <person name="Kristiansen K."/>
            <person name="Kudrna D."/>
            <person name="Kulathinal R.J."/>
            <person name="Kumar S."/>
            <person name="Kwok R."/>
            <person name="Lander E."/>
            <person name="Langley C.H."/>
            <person name="Lapoint R."/>
            <person name="Lazzaro B.P."/>
            <person name="Lee S.J."/>
            <person name="Levesque L."/>
            <person name="Li R."/>
            <person name="Lin C.F."/>
            <person name="Lin M.F."/>
            <person name="Lindblad-Toh K."/>
            <person name="Llopart A."/>
            <person name="Long M."/>
            <person name="Low L."/>
            <person name="Lozovsky E."/>
            <person name="Lu J."/>
            <person name="Luo M."/>
            <person name="Machado C.A."/>
            <person name="Makalowski W."/>
            <person name="Marzo M."/>
            <person name="Matsuda M."/>
            <person name="Matzkin L."/>
            <person name="McAllister B."/>
            <person name="McBride C.S."/>
            <person name="McKernan B."/>
            <person name="McKernan K."/>
            <person name="Mendez-Lago M."/>
            <person name="Minx P."/>
            <person name="Mollenhauer M.U."/>
            <person name="Montooth K."/>
            <person name="Mount S.M."/>
            <person name="Mu X."/>
            <person name="Myers E."/>
            <person name="Negre B."/>
            <person name="Newfeld S."/>
            <person name="Nielsen R."/>
            <person name="Noor M.A."/>
            <person name="O'Grady P."/>
            <person name="Pachter L."/>
            <person name="Papaceit M."/>
            <person name="Parisi M.J."/>
            <person name="Parisi M."/>
            <person name="Parts L."/>
            <person name="Pedersen J.S."/>
            <person name="Pesole G."/>
            <person name="Phillippy A.M."/>
            <person name="Ponting C.P."/>
            <person name="Pop M."/>
            <person name="Porcelli D."/>
            <person name="Powell J.R."/>
            <person name="Prohaska S."/>
            <person name="Pruitt K."/>
            <person name="Puig M."/>
            <person name="Quesneville H."/>
            <person name="Ram K.R."/>
            <person name="Rand D."/>
            <person name="Rasmussen M.D."/>
            <person name="Reed L.K."/>
            <person name="Reenan R."/>
            <person name="Reily A."/>
            <person name="Remington K.A."/>
            <person name="Rieger T.T."/>
            <person name="Ritchie M.G."/>
            <person name="Robin C."/>
            <person name="Rogers Y.H."/>
            <person name="Rohde C."/>
            <person name="Rozas J."/>
            <person name="Rubenfield M.J."/>
            <person name="Ruiz A."/>
            <person name="Russo S."/>
            <person name="Salzberg S.L."/>
            <person name="Sanchez-Gracia A."/>
            <person name="Saranga D.J."/>
            <person name="Sato H."/>
            <person name="Schaeffer S.W."/>
            <person name="Schatz M.C."/>
            <person name="Schlenke T."/>
            <person name="Schwartz R."/>
            <person name="Segarra C."/>
            <person name="Singh R.S."/>
            <person name="Sirot L."/>
            <person name="Sirota M."/>
            <person name="Sisneros N.B."/>
            <person name="Smith C.D."/>
            <person name="Smith T.F."/>
            <person name="Spieth J."/>
            <person name="Stage D.E."/>
            <person name="Stark A."/>
            <person name="Stephan W."/>
            <person name="Strausberg R.L."/>
            <person name="Strempel S."/>
            <person name="Sturgill D."/>
            <person name="Sutton G."/>
            <person name="Sutton G.G."/>
            <person name="Tao W."/>
            <person name="Teichmann S."/>
            <person name="Tobari Y.N."/>
            <person name="Tomimura Y."/>
            <person name="Tsolas J.M."/>
            <person name="Valente V.L."/>
            <person name="Venter E."/>
            <person name="Venter J.C."/>
            <person name="Vicario S."/>
            <person name="Vieira F.G."/>
            <person name="Vilella A.J."/>
            <person name="Villasante A."/>
            <person name="Walenz B."/>
            <person name="Wang J."/>
            <person name="Wasserman M."/>
            <person name="Watts T."/>
            <person name="Wilson D."/>
            <person name="Wilson R.K."/>
            <person name="Wing R.A."/>
            <person name="Wolfner M.F."/>
            <person name="Wong A."/>
            <person name="Wong G.K."/>
            <person name="Wu C.I."/>
            <person name="Wu G."/>
            <person name="Yamamoto D."/>
            <person name="Yang H.P."/>
            <person name="Yang S.P."/>
            <person name="Yorke J.A."/>
            <person name="Yoshida K."/>
            <person name="Zdobnov E."/>
            <person name="Zhang P."/>
            <person name="Zhang Y."/>
            <person name="Zimin A.V."/>
            <person name="Baldwin J."/>
            <person name="Abdouelleil A."/>
            <person name="Abdulkadir J."/>
            <person name="Abebe A."/>
            <person name="Abera B."/>
            <person name="Abreu J."/>
            <person name="Acer S.C."/>
            <person name="Aftuck L."/>
            <person name="Alexander A."/>
            <person name="An P."/>
            <person name="Anderson E."/>
            <person name="Anderson S."/>
            <person name="Arachi H."/>
            <person name="Azer M."/>
            <person name="Bachantsang P."/>
            <person name="Barry A."/>
            <person name="Bayul T."/>
            <person name="Berlin A."/>
            <person name="Bessette D."/>
            <person name="Bloom T."/>
            <person name="Blye J."/>
            <person name="Boguslavskiy L."/>
            <person name="Bonnet C."/>
            <person name="Boukhgalter B."/>
            <person name="Bourzgui I."/>
            <person name="Brown A."/>
            <person name="Cahill P."/>
            <person name="Channer S."/>
            <person name="Cheshatsang Y."/>
            <person name="Chuda L."/>
            <person name="Citroen M."/>
            <person name="Collymore A."/>
            <person name="Cooke P."/>
            <person name="Costello M."/>
            <person name="D'Aco K."/>
            <person name="Daza R."/>
            <person name="De Haan G."/>
            <person name="DeGray S."/>
            <person name="DeMaso C."/>
            <person name="Dhargay N."/>
            <person name="Dooley K."/>
            <person name="Dooley E."/>
            <person name="Doricent M."/>
            <person name="Dorje P."/>
            <person name="Dorjee K."/>
            <person name="Dupes A."/>
            <person name="Elong R."/>
            <person name="Falk J."/>
            <person name="Farina A."/>
            <person name="Faro S."/>
            <person name="Ferguson D."/>
            <person name="Fisher S."/>
            <person name="Foley C.D."/>
            <person name="Franke A."/>
            <person name="Friedrich D."/>
            <person name="Gadbois L."/>
            <person name="Gearin G."/>
            <person name="Gearin C.R."/>
            <person name="Giannoukos G."/>
            <person name="Goode T."/>
            <person name="Graham J."/>
            <person name="Grandbois E."/>
            <person name="Grewal S."/>
            <person name="Gyaltsen K."/>
            <person name="Hafez N."/>
            <person name="Hagos B."/>
            <person name="Hall J."/>
            <person name="Henson C."/>
            <person name="Hollinger A."/>
            <person name="Honan T."/>
            <person name="Huard M.D."/>
            <person name="Hughes L."/>
            <person name="Hurhula B."/>
            <person name="Husby M.E."/>
            <person name="Kamat A."/>
            <person name="Kanga B."/>
            <person name="Kashin S."/>
            <person name="Khazanovich D."/>
            <person name="Kisner P."/>
            <person name="Lance K."/>
            <person name="Lara M."/>
            <person name="Lee W."/>
            <person name="Lennon N."/>
            <person name="Letendre F."/>
            <person name="LeVine R."/>
            <person name="Lipovsky A."/>
            <person name="Liu X."/>
            <person name="Liu J."/>
            <person name="Liu S."/>
            <person name="Lokyitsang T."/>
            <person name="Lokyitsang Y."/>
            <person name="Lubonja R."/>
            <person name="Lui A."/>
            <person name="MacDonald P."/>
            <person name="Magnisalis V."/>
            <person name="Maru K."/>
            <person name="Matthews C."/>
            <person name="McCusker W."/>
            <person name="McDonough S."/>
            <person name="Mehta T."/>
            <person name="Meldrim J."/>
            <person name="Meneus L."/>
            <person name="Mihai O."/>
            <person name="Mihalev A."/>
            <person name="Mihova T."/>
            <person name="Mittelman R."/>
            <person name="Mlenga V."/>
            <person name="Montmayeur A."/>
            <person name="Mulrain L."/>
            <person name="Navidi A."/>
            <person name="Naylor J."/>
            <person name="Negash T."/>
            <person name="Nguyen T."/>
            <person name="Nguyen N."/>
            <person name="Nicol R."/>
            <person name="Norbu C."/>
            <person name="Norbu N."/>
            <person name="Novod N."/>
            <person name="O'Neill B."/>
            <person name="Osman S."/>
            <person name="Markiewicz E."/>
            <person name="Oyono O.L."/>
            <person name="Patti C."/>
            <person name="Phunkhang P."/>
            <person name="Pierre F."/>
            <person name="Priest M."/>
            <person name="Raghuraman S."/>
            <person name="Rege F."/>
            <person name="Reyes R."/>
            <person name="Rise C."/>
            <person name="Rogov P."/>
            <person name="Ross K."/>
            <person name="Ryan E."/>
            <person name="Settipalli S."/>
            <person name="Shea T."/>
            <person name="Sherpa N."/>
            <person name="Shi L."/>
            <person name="Shih D."/>
            <person name="Sparrow T."/>
            <person name="Spaulding J."/>
            <person name="Stalker J."/>
            <person name="Stange-Thomann N."/>
            <person name="Stavropoulos S."/>
            <person name="Stone C."/>
            <person name="Strader C."/>
            <person name="Tesfaye S."/>
            <person name="Thomson T."/>
            <person name="Thoulutsang Y."/>
            <person name="Thoulutsang D."/>
            <person name="Topham K."/>
            <person name="Topping I."/>
            <person name="Tsamla T."/>
            <person name="Vassiliev H."/>
            <person name="Vo A."/>
            <person name="Wangchuk T."/>
            <person name="Wangdi T."/>
            <person name="Weiand M."/>
            <person name="Wilkinson J."/>
            <person name="Wilson A."/>
            <person name="Yadav S."/>
            <person name="Young G."/>
            <person name="Yu Q."/>
            <person name="Zembek L."/>
            <person name="Zhong D."/>
            <person name="Zimmer A."/>
            <person name="Zwirko Z."/>
            <person name="Jaffe D.B."/>
            <person name="Alvarez P."/>
            <person name="Brockman W."/>
            <person name="Butler J."/>
            <person name="Chin C."/>
            <person name="Gnerre S."/>
            <person name="Grabherr M."/>
            <person name="Kleber M."/>
            <person name="Mauceli E."/>
            <person name="MacCallum I."/>
        </authorList>
    </citation>
    <scope>NUCLEOTIDE SEQUENCE [LARGE SCALE GENOMIC DNA]</scope>
    <source>
        <strain evidence="2">Tai18E2 / Tucson 14021-0261.01</strain>
    </source>
</reference>
<dbReference type="OrthoDB" id="8054762at2759"/>